<sequence>KNTYKIKILLLCALGFLLANACTEKFEELNTDPRIVTAEIIDPGLILTYVESEGIVGDGSYGNGTYGSYCGMCKRDDDAPFLETDRPGQWNFEYEVQINNLSNIIQLIEGKENKDELINLQAIARILKVWAVSKLTDTYGDVPYSESCLPQEQAIYNPKYDTQQSIYQDLFKELKEAAAQLDESKESYGSADLIYNGDVAKWRKLANSLRLRLALRVRFVDANLAQEQLSDLTEAGLMATLDDDAYILNNTDYPNHLNPRYYRIVNYSTTSESVYTHMVMI</sequence>
<protein>
    <recommendedName>
        <fullName evidence="2">SusD/RagB family nutrient-binding outer membrane lipoprotein</fullName>
    </recommendedName>
</protein>
<dbReference type="Pfam" id="PF12771">
    <property type="entry name" value="SusD-like_2"/>
    <property type="match status" value="1"/>
</dbReference>
<proteinExistence type="predicted"/>
<dbReference type="EMBL" id="BARV01017883">
    <property type="protein sequence ID" value="GAI28397.1"/>
    <property type="molecule type" value="Genomic_DNA"/>
</dbReference>
<accession>X1M9T0</accession>
<dbReference type="InterPro" id="IPR041662">
    <property type="entry name" value="SusD-like_2"/>
</dbReference>
<evidence type="ECO:0000313" key="1">
    <source>
        <dbReference type="EMBL" id="GAI28397.1"/>
    </source>
</evidence>
<dbReference type="Gene3D" id="1.25.40.390">
    <property type="match status" value="1"/>
</dbReference>
<evidence type="ECO:0008006" key="2">
    <source>
        <dbReference type="Google" id="ProtNLM"/>
    </source>
</evidence>
<dbReference type="InterPro" id="IPR011990">
    <property type="entry name" value="TPR-like_helical_dom_sf"/>
</dbReference>
<dbReference type="SUPFAM" id="SSF48452">
    <property type="entry name" value="TPR-like"/>
    <property type="match status" value="1"/>
</dbReference>
<gene>
    <name evidence="1" type="ORF">S06H3_30376</name>
</gene>
<comment type="caution">
    <text evidence="1">The sequence shown here is derived from an EMBL/GenBank/DDBJ whole genome shotgun (WGS) entry which is preliminary data.</text>
</comment>
<reference evidence="1" key="1">
    <citation type="journal article" date="2014" name="Front. Microbiol.">
        <title>High frequency of phylogenetically diverse reductive dehalogenase-homologous genes in deep subseafloor sedimentary metagenomes.</title>
        <authorList>
            <person name="Kawai M."/>
            <person name="Futagami T."/>
            <person name="Toyoda A."/>
            <person name="Takaki Y."/>
            <person name="Nishi S."/>
            <person name="Hori S."/>
            <person name="Arai W."/>
            <person name="Tsubouchi T."/>
            <person name="Morono Y."/>
            <person name="Uchiyama I."/>
            <person name="Ito T."/>
            <person name="Fujiyama A."/>
            <person name="Inagaki F."/>
            <person name="Takami H."/>
        </authorList>
    </citation>
    <scope>NUCLEOTIDE SEQUENCE</scope>
    <source>
        <strain evidence="1">Expedition CK06-06</strain>
    </source>
</reference>
<organism evidence="1">
    <name type="scientific">marine sediment metagenome</name>
    <dbReference type="NCBI Taxonomy" id="412755"/>
    <lineage>
        <taxon>unclassified sequences</taxon>
        <taxon>metagenomes</taxon>
        <taxon>ecological metagenomes</taxon>
    </lineage>
</organism>
<dbReference type="AlphaFoldDB" id="X1M9T0"/>
<feature type="non-terminal residue" evidence="1">
    <location>
        <position position="1"/>
    </location>
</feature>
<feature type="non-terminal residue" evidence="1">
    <location>
        <position position="281"/>
    </location>
</feature>
<name>X1M9T0_9ZZZZ</name>